<comment type="caution">
    <text evidence="1">The sequence shown here is derived from an EMBL/GenBank/DDBJ whole genome shotgun (WGS) entry which is preliminary data.</text>
</comment>
<keyword evidence="1" id="KW-0808">Transferase</keyword>
<keyword evidence="1" id="KW-0012">Acyltransferase</keyword>
<sequence>MSENKILFIFVPGMFGSVLCKRKNNKVVYPPTVKQQLFPSYRRRVYEKYILNPRAQLVPRGILKTYCFSDIYKTFLDSIKQQVPGVRVLEFSYDWRKWIPVLIEELHNYLAFYTETEKNKNIPIVLCGHSLGGFLIRLLLEQHPRARNFNYIDRVKAAIFCGTPFFGKHNLARLINACLQEKKIPSDMNALATMFDDNPVVRNFEAAKLLTVFYKSILPLIRLEDLTHYLTPDDVGGEREFYELYDFLVKNNTINRYSQNIKYIFVNNAGYTMSPGDGCLPRIFGTDGIIGYTDADLVKINSLFNSVRVCGRLKVSHARLLTDTTVINKIIGELLELRFDKVVL</sequence>
<gene>
    <name evidence="1" type="ORF">CCFV1_ORF072</name>
</gene>
<dbReference type="Proteomes" id="UP001642380">
    <property type="component" value="Unassembled WGS sequence"/>
</dbReference>
<evidence type="ECO:0000313" key="1">
    <source>
        <dbReference type="EMBL" id="CAJ2002118.1"/>
    </source>
</evidence>
<dbReference type="InterPro" id="IPR029058">
    <property type="entry name" value="AB_hydrolase_fold"/>
</dbReference>
<protein>
    <submittedName>
        <fullName evidence="1">Lecithin:cholesterol acyltransferase lcat</fullName>
    </submittedName>
</protein>
<dbReference type="Pfam" id="PF02450">
    <property type="entry name" value="LCAT"/>
    <property type="match status" value="1"/>
</dbReference>
<dbReference type="EMBL" id="CAUOPR010000001">
    <property type="protein sequence ID" value="CAJ2002118.1"/>
    <property type="molecule type" value="Genomic_DNA"/>
</dbReference>
<dbReference type="GO" id="GO:0016746">
    <property type="term" value="F:acyltransferase activity"/>
    <property type="evidence" value="ECO:0007669"/>
    <property type="project" value="UniProtKB-KW"/>
</dbReference>
<proteinExistence type="predicted"/>
<organism evidence="1 2">
    <name type="scientific">Cotesia congregata filamentous virus 1</name>
    <dbReference type="NCBI Taxonomy" id="3064291"/>
    <lineage>
        <taxon>Viruses</taxon>
        <taxon>Viruses incertae sedis</taxon>
        <taxon>Naldaviricetes</taxon>
        <taxon>Lefavirales</taxon>
        <taxon>Filamentoviridae</taxon>
        <taxon>Betafilamentovirus</taxon>
        <taxon>Betafilamentovirus cocongregatae</taxon>
    </lineage>
</organism>
<keyword evidence="2" id="KW-1185">Reference proteome</keyword>
<accession>A0ABC8QJX4</accession>
<name>A0ABC8QJX4_9VIRU</name>
<dbReference type="SUPFAM" id="SSF53474">
    <property type="entry name" value="alpha/beta-Hydrolases"/>
    <property type="match status" value="1"/>
</dbReference>
<reference evidence="1 2" key="1">
    <citation type="submission" date="2024-01" db="EMBL/GenBank/DDBJ databases">
        <authorList>
            <person name="Guinet B."/>
        </authorList>
    </citation>
    <scope>NUCLEOTIDE SEQUENCE [LARGE SCALE GENOMIC DNA]</scope>
</reference>
<evidence type="ECO:0000313" key="2">
    <source>
        <dbReference type="Proteomes" id="UP001642380"/>
    </source>
</evidence>
<dbReference type="InterPro" id="IPR003386">
    <property type="entry name" value="LACT/PDAT_acylTrfase"/>
</dbReference>
<dbReference type="Gene3D" id="3.40.50.1820">
    <property type="entry name" value="alpha/beta hydrolase"/>
    <property type="match status" value="1"/>
</dbReference>